<protein>
    <submittedName>
        <fullName evidence="1">Nucleoside monophosphate kinase</fullName>
    </submittedName>
</protein>
<dbReference type="OrthoDB" id="366023at2759"/>
<dbReference type="VEuPathDB" id="PiroplasmaDB:BOVATA_020920"/>
<dbReference type="EMBL" id="BDSA01000002">
    <property type="protein sequence ID" value="GBE60599.1"/>
    <property type="molecule type" value="Genomic_DNA"/>
</dbReference>
<keyword evidence="1" id="KW-0418">Kinase</keyword>
<name>A0A2H6KCB5_9APIC</name>
<keyword evidence="1" id="KW-0808">Transferase</keyword>
<sequence length="179" mass="20278">MQRALVEFTNRAELSQHSKGAILDGVPRTPTQAEFLKCIAKSSGLRLLGIYLSIDRGVLTERLLGRRVGLFRLSYSSQHCEACNRSYNTCSIDSGGYYMEAVLPCKDDLLKCPGCHSLKRRADDTPDVIQRRLVEYDDMRTSVMNALKEVPIMSFEIKRGLKDYSLLKGELESFIKKHI</sequence>
<accession>A0A2H6KCB5</accession>
<comment type="caution">
    <text evidence="1">The sequence shown here is derived from an EMBL/GenBank/DDBJ whole genome shotgun (WGS) entry which is preliminary data.</text>
</comment>
<dbReference type="Pfam" id="PF00406">
    <property type="entry name" value="ADK"/>
    <property type="match status" value="1"/>
</dbReference>
<keyword evidence="2" id="KW-1185">Reference proteome</keyword>
<evidence type="ECO:0000313" key="1">
    <source>
        <dbReference type="EMBL" id="GBE60599.1"/>
    </source>
</evidence>
<evidence type="ECO:0000313" key="2">
    <source>
        <dbReference type="Proteomes" id="UP000236319"/>
    </source>
</evidence>
<proteinExistence type="predicted"/>
<dbReference type="SUPFAM" id="SSF52540">
    <property type="entry name" value="P-loop containing nucleoside triphosphate hydrolases"/>
    <property type="match status" value="1"/>
</dbReference>
<dbReference type="InterPro" id="IPR027417">
    <property type="entry name" value="P-loop_NTPase"/>
</dbReference>
<dbReference type="GeneID" id="39874369"/>
<dbReference type="AlphaFoldDB" id="A0A2H6KCB5"/>
<reference evidence="1 2" key="1">
    <citation type="journal article" date="2017" name="BMC Genomics">
        <title>Whole-genome assembly of Babesia ovata and comparative genomics between closely related pathogens.</title>
        <authorList>
            <person name="Yamagishi J."/>
            <person name="Asada M."/>
            <person name="Hakimi H."/>
            <person name="Tanaka T.Q."/>
            <person name="Sugimoto C."/>
            <person name="Kawazu S."/>
        </authorList>
    </citation>
    <scope>NUCLEOTIDE SEQUENCE [LARGE SCALE GENOMIC DNA]</scope>
    <source>
        <strain evidence="1 2">Miyake</strain>
    </source>
</reference>
<dbReference type="Gene3D" id="3.40.50.300">
    <property type="entry name" value="P-loop containing nucleotide triphosphate hydrolases"/>
    <property type="match status" value="1"/>
</dbReference>
<dbReference type="RefSeq" id="XP_028866842.1">
    <property type="nucleotide sequence ID" value="XM_029011009.1"/>
</dbReference>
<gene>
    <name evidence="1" type="ORF">BOVATA_020920</name>
</gene>
<dbReference type="Proteomes" id="UP000236319">
    <property type="component" value="Unassembled WGS sequence"/>
</dbReference>
<dbReference type="GO" id="GO:0016301">
    <property type="term" value="F:kinase activity"/>
    <property type="evidence" value="ECO:0007669"/>
    <property type="project" value="UniProtKB-KW"/>
</dbReference>
<organism evidence="1 2">
    <name type="scientific">Babesia ovata</name>
    <dbReference type="NCBI Taxonomy" id="189622"/>
    <lineage>
        <taxon>Eukaryota</taxon>
        <taxon>Sar</taxon>
        <taxon>Alveolata</taxon>
        <taxon>Apicomplexa</taxon>
        <taxon>Aconoidasida</taxon>
        <taxon>Piroplasmida</taxon>
        <taxon>Babesiidae</taxon>
        <taxon>Babesia</taxon>
    </lineage>
</organism>